<evidence type="ECO:0000313" key="1">
    <source>
        <dbReference type="EMBL" id="TNN33237.1"/>
    </source>
</evidence>
<dbReference type="EMBL" id="SRLO01002302">
    <property type="protein sequence ID" value="TNN33237.1"/>
    <property type="molecule type" value="Genomic_DNA"/>
</dbReference>
<name>A0A4Z2EWF5_9TELE</name>
<dbReference type="Proteomes" id="UP000314294">
    <property type="component" value="Unassembled WGS sequence"/>
</dbReference>
<accession>A0A4Z2EWF5</accession>
<sequence length="64" mass="7165">MSLCLGRMVSSLHVALLSFTISQKDMSLTETLHQRLQHRSILLLSRQEPANGTCDFEPEAQPPT</sequence>
<evidence type="ECO:0000313" key="2">
    <source>
        <dbReference type="Proteomes" id="UP000314294"/>
    </source>
</evidence>
<reference evidence="1 2" key="1">
    <citation type="submission" date="2019-03" db="EMBL/GenBank/DDBJ databases">
        <title>First draft genome of Liparis tanakae, snailfish: a comprehensive survey of snailfish specific genes.</title>
        <authorList>
            <person name="Kim W."/>
            <person name="Song I."/>
            <person name="Jeong J.-H."/>
            <person name="Kim D."/>
            <person name="Kim S."/>
            <person name="Ryu S."/>
            <person name="Song J.Y."/>
            <person name="Lee S.K."/>
        </authorList>
    </citation>
    <scope>NUCLEOTIDE SEQUENCE [LARGE SCALE GENOMIC DNA]</scope>
    <source>
        <tissue evidence="1">Muscle</tissue>
    </source>
</reference>
<gene>
    <name evidence="1" type="ORF">EYF80_056596</name>
</gene>
<dbReference type="AlphaFoldDB" id="A0A4Z2EWF5"/>
<proteinExistence type="predicted"/>
<organism evidence="1 2">
    <name type="scientific">Liparis tanakae</name>
    <name type="common">Tanaka's snailfish</name>
    <dbReference type="NCBI Taxonomy" id="230148"/>
    <lineage>
        <taxon>Eukaryota</taxon>
        <taxon>Metazoa</taxon>
        <taxon>Chordata</taxon>
        <taxon>Craniata</taxon>
        <taxon>Vertebrata</taxon>
        <taxon>Euteleostomi</taxon>
        <taxon>Actinopterygii</taxon>
        <taxon>Neopterygii</taxon>
        <taxon>Teleostei</taxon>
        <taxon>Neoteleostei</taxon>
        <taxon>Acanthomorphata</taxon>
        <taxon>Eupercaria</taxon>
        <taxon>Perciformes</taxon>
        <taxon>Cottioidei</taxon>
        <taxon>Cottales</taxon>
        <taxon>Liparidae</taxon>
        <taxon>Liparis</taxon>
    </lineage>
</organism>
<keyword evidence="2" id="KW-1185">Reference proteome</keyword>
<protein>
    <submittedName>
        <fullName evidence="1">Uncharacterized protein</fullName>
    </submittedName>
</protein>
<comment type="caution">
    <text evidence="1">The sequence shown here is derived from an EMBL/GenBank/DDBJ whole genome shotgun (WGS) entry which is preliminary data.</text>
</comment>